<organism evidence="1 2">
    <name type="scientific">Sphingobium subterraneum</name>
    <dbReference type="NCBI Taxonomy" id="627688"/>
    <lineage>
        <taxon>Bacteria</taxon>
        <taxon>Pseudomonadati</taxon>
        <taxon>Pseudomonadota</taxon>
        <taxon>Alphaproteobacteria</taxon>
        <taxon>Sphingomonadales</taxon>
        <taxon>Sphingomonadaceae</taxon>
        <taxon>Sphingobium</taxon>
    </lineage>
</organism>
<evidence type="ECO:0000313" key="2">
    <source>
        <dbReference type="Proteomes" id="UP000552700"/>
    </source>
</evidence>
<proteinExistence type="predicted"/>
<dbReference type="Proteomes" id="UP000552700">
    <property type="component" value="Unassembled WGS sequence"/>
</dbReference>
<accession>A0A841J4A3</accession>
<gene>
    <name evidence="1" type="ORF">FHS92_003401</name>
</gene>
<dbReference type="AlphaFoldDB" id="A0A841J4A3"/>
<comment type="caution">
    <text evidence="1">The sequence shown here is derived from an EMBL/GenBank/DDBJ whole genome shotgun (WGS) entry which is preliminary data.</text>
</comment>
<dbReference type="RefSeq" id="WP_184081848.1">
    <property type="nucleotide sequence ID" value="NZ_JACIJP010000010.1"/>
</dbReference>
<reference evidence="1 2" key="1">
    <citation type="submission" date="2020-08" db="EMBL/GenBank/DDBJ databases">
        <title>Genomic Encyclopedia of Type Strains, Phase IV (KMG-IV): sequencing the most valuable type-strain genomes for metagenomic binning, comparative biology and taxonomic classification.</title>
        <authorList>
            <person name="Goeker M."/>
        </authorList>
    </citation>
    <scope>NUCLEOTIDE SEQUENCE [LARGE SCALE GENOMIC DNA]</scope>
    <source>
        <strain evidence="1 2">DSM 102255</strain>
    </source>
</reference>
<protein>
    <submittedName>
        <fullName evidence="1">Uncharacterized protein</fullName>
    </submittedName>
</protein>
<keyword evidence="2" id="KW-1185">Reference proteome</keyword>
<dbReference type="EMBL" id="JACIJP010000010">
    <property type="protein sequence ID" value="MBB6125637.1"/>
    <property type="molecule type" value="Genomic_DNA"/>
</dbReference>
<evidence type="ECO:0000313" key="1">
    <source>
        <dbReference type="EMBL" id="MBB6125637.1"/>
    </source>
</evidence>
<sequence>MSDSKPARPRMYVTNRAIEAAISTLANTMRLYVEANIRFAELFKVDREEAINNLDRAFEAKLEAFHTLYDVSRELFRYFDHGDTTLLIAVRNAIHHRDHPLFRSLYSRLFLDDAACWVRASFLLASYPTRHGAPIRISHYVKLEDVGARLDPGVGSPHLEAMNSKRAKRRLALIESQLALSKIRLQGSSQRFPEDQIYLDLMPVFTSAVSRVFKVMKSAGVAFKGFDAETYMGPFTSEIDVDLDHPSFTVWRIDGDVRN</sequence>
<name>A0A841J4A3_9SPHN</name>